<dbReference type="Pfam" id="PF23207">
    <property type="entry name" value="PH_SPO71"/>
    <property type="match status" value="1"/>
</dbReference>
<evidence type="ECO:0000259" key="2">
    <source>
        <dbReference type="PROSITE" id="PS50003"/>
    </source>
</evidence>
<feature type="region of interest" description="Disordered" evidence="1">
    <location>
        <begin position="73"/>
        <end position="100"/>
    </location>
</feature>
<feature type="domain" description="PH" evidence="2">
    <location>
        <begin position="623"/>
        <end position="790"/>
    </location>
</feature>
<dbReference type="PANTHER" id="PTHR28076">
    <property type="entry name" value="SPORULATION-SPECIFIC PROTEIN 71"/>
    <property type="match status" value="1"/>
</dbReference>
<organism evidence="3 4">
    <name type="scientific">Funneliformis mosseae</name>
    <name type="common">Endomycorrhizal fungus</name>
    <name type="synonym">Glomus mosseae</name>
    <dbReference type="NCBI Taxonomy" id="27381"/>
    <lineage>
        <taxon>Eukaryota</taxon>
        <taxon>Fungi</taxon>
        <taxon>Fungi incertae sedis</taxon>
        <taxon>Mucoromycota</taxon>
        <taxon>Glomeromycotina</taxon>
        <taxon>Glomeromycetes</taxon>
        <taxon>Glomerales</taxon>
        <taxon>Glomeraceae</taxon>
        <taxon>Funneliformis</taxon>
    </lineage>
</organism>
<feature type="domain" description="PH" evidence="2">
    <location>
        <begin position="533"/>
        <end position="566"/>
    </location>
</feature>
<dbReference type="InterPro" id="IPR011993">
    <property type="entry name" value="PH-like_dom_sf"/>
</dbReference>
<dbReference type="EMBL" id="CAJVPP010001092">
    <property type="protein sequence ID" value="CAG8533588.1"/>
    <property type="molecule type" value="Genomic_DNA"/>
</dbReference>
<evidence type="ECO:0000313" key="3">
    <source>
        <dbReference type="EMBL" id="CAG8533588.1"/>
    </source>
</evidence>
<dbReference type="AlphaFoldDB" id="A0A9N9FHJ5"/>
<dbReference type="InterPro" id="IPR057379">
    <property type="entry name" value="PH_SPO71"/>
</dbReference>
<sequence length="798" mass="93242">MESSSNVNSSFTNQISPALSLSNSFTDTKSSTSLSSHLHSATRRTFIGPTASNWPHKKTSYFFLKSNDSKSQVVKKRSSQNLINKGESSVDSRDYNGSSKFQRNSIASATDSQHLISEPQRLKLQNSSNITIESHSSAYFTPAHDINPISTQQSYFPLPNEVNDKLSSNNSVENNDMNQDSKHVKFSSTAASAISSNYQPNTIIRQDQMLVRIGYEELKENPQLYKKRSFTHDFFQFTEWKEFMVKLKPDVIELYKNENKIIESIPFTSKTKFSLFSSSDYTILLSQPMKRYVKNFILNPRTISLCVQWYQVLYDLFSETTSKSILPSLGVTIPDLDIKLQIPIYQNDDDENFSLLSMNAEKVMNAVLNELNFLTEQNDVLDKWVKSKDLRLCWKRYERLEWIDEKDHVWNDLLKCPQFVEQTHQLQLRPIEHYPTSVKSKDGTRLIVIKCLCIYPPPPPNVSTTTVIDTSDNNDIQHYPLIYAISPMNSDMNRRVNQILCAKGFIDLTEIVEIKCLEEVLEADEVNDGEGCTFKLIKKNGKVITLKAYSRQTREEWINHLNELIKYWKARISRDVRMRVEIIKTNQSYYHETVDDGFYHWRNSKSYVNPILWNCCVLDRCRGIIKSGWLYNKTQIVQTFEHYHHVLTHGHLIYFHRNTRSTLSKCTSNKSYHKYKWCINLRDCYVYSGEITEHEYYDSNQSQERSVAKSYNNGQLAKIYGDGMVSYDNYKDTSFVIWKNKRKYCFGNDGMKIQVNRRIQLNTRGNFWVFRARSRMECEEWVWALNAEIERLYKNENT</sequence>
<protein>
    <submittedName>
        <fullName evidence="3">9943_t:CDS:1</fullName>
    </submittedName>
</protein>
<comment type="caution">
    <text evidence="3">The sequence shown here is derived from an EMBL/GenBank/DDBJ whole genome shotgun (WGS) entry which is preliminary data.</text>
</comment>
<dbReference type="Proteomes" id="UP000789375">
    <property type="component" value="Unassembled WGS sequence"/>
</dbReference>
<dbReference type="SUPFAM" id="SSF50729">
    <property type="entry name" value="PH domain-like"/>
    <property type="match status" value="2"/>
</dbReference>
<reference evidence="3" key="1">
    <citation type="submission" date="2021-06" db="EMBL/GenBank/DDBJ databases">
        <authorList>
            <person name="Kallberg Y."/>
            <person name="Tangrot J."/>
            <person name="Rosling A."/>
        </authorList>
    </citation>
    <scope>NUCLEOTIDE SEQUENCE</scope>
    <source>
        <strain evidence="3">87-6 pot B 2015</strain>
    </source>
</reference>
<dbReference type="InterPro" id="IPR001849">
    <property type="entry name" value="PH_domain"/>
</dbReference>
<accession>A0A9N9FHJ5</accession>
<proteinExistence type="predicted"/>
<dbReference type="GO" id="GO:1902657">
    <property type="term" value="P:protein localization to prospore membrane"/>
    <property type="evidence" value="ECO:0007669"/>
    <property type="project" value="InterPro"/>
</dbReference>
<dbReference type="PROSITE" id="PS50003">
    <property type="entry name" value="PH_DOMAIN"/>
    <property type="match status" value="2"/>
</dbReference>
<dbReference type="InterPro" id="IPR039486">
    <property type="entry name" value="Mug56/Spo71_PH"/>
</dbReference>
<dbReference type="InterPro" id="IPR040345">
    <property type="entry name" value="Mug56/Spo71"/>
</dbReference>
<keyword evidence="4" id="KW-1185">Reference proteome</keyword>
<dbReference type="CDD" id="cd00821">
    <property type="entry name" value="PH"/>
    <property type="match status" value="1"/>
</dbReference>
<gene>
    <name evidence="3" type="ORF">FMOSSE_LOCUS5629</name>
</gene>
<evidence type="ECO:0000256" key="1">
    <source>
        <dbReference type="SAM" id="MobiDB-lite"/>
    </source>
</evidence>
<dbReference type="PANTHER" id="PTHR28076:SF1">
    <property type="entry name" value="PROSPORE MEMBRANE ADAPTER PROTEIN SPO71"/>
    <property type="match status" value="1"/>
</dbReference>
<evidence type="ECO:0000313" key="4">
    <source>
        <dbReference type="Proteomes" id="UP000789375"/>
    </source>
</evidence>
<dbReference type="Gene3D" id="2.30.29.30">
    <property type="entry name" value="Pleckstrin-homology domain (PH domain)/Phosphotyrosine-binding domain (PTB)"/>
    <property type="match status" value="2"/>
</dbReference>
<dbReference type="SMART" id="SM00233">
    <property type="entry name" value="PH"/>
    <property type="match status" value="3"/>
</dbReference>
<name>A0A9N9FHJ5_FUNMO</name>
<dbReference type="Pfam" id="PF15404">
    <property type="entry name" value="PH_4"/>
    <property type="match status" value="1"/>
</dbReference>